<dbReference type="SMART" id="SM00530">
    <property type="entry name" value="HTH_XRE"/>
    <property type="match status" value="1"/>
</dbReference>
<comment type="caution">
    <text evidence="3">The sequence shown here is derived from an EMBL/GenBank/DDBJ whole genome shotgun (WGS) entry which is preliminary data.</text>
</comment>
<dbReference type="Gene3D" id="3.40.50.300">
    <property type="entry name" value="P-loop containing nucleotide triphosphate hydrolases"/>
    <property type="match status" value="1"/>
</dbReference>
<reference evidence="3" key="1">
    <citation type="submission" date="2021-01" db="EMBL/GenBank/DDBJ databases">
        <title>Whole genome shotgun sequence of Virgisporangium aurantiacum NBRC 16421.</title>
        <authorList>
            <person name="Komaki H."/>
            <person name="Tamura T."/>
        </authorList>
    </citation>
    <scope>NUCLEOTIDE SEQUENCE</scope>
    <source>
        <strain evidence="3">NBRC 16421</strain>
    </source>
</reference>
<dbReference type="SUPFAM" id="SSF47413">
    <property type="entry name" value="lambda repressor-like DNA-binding domains"/>
    <property type="match status" value="1"/>
</dbReference>
<name>A0A8J4E5M0_9ACTN</name>
<feature type="domain" description="HTH cro/C1-type" evidence="2">
    <location>
        <begin position="41"/>
        <end position="97"/>
    </location>
</feature>
<dbReference type="SUPFAM" id="SSF52540">
    <property type="entry name" value="P-loop containing nucleoside triphosphate hydrolases"/>
    <property type="match status" value="1"/>
</dbReference>
<feature type="region of interest" description="Disordered" evidence="1">
    <location>
        <begin position="93"/>
        <end position="125"/>
    </location>
</feature>
<dbReference type="Proteomes" id="UP000612585">
    <property type="component" value="Unassembled WGS sequence"/>
</dbReference>
<evidence type="ECO:0000259" key="2">
    <source>
        <dbReference type="PROSITE" id="PS50943"/>
    </source>
</evidence>
<gene>
    <name evidence="3" type="ORF">Vau01_097490</name>
</gene>
<dbReference type="Pfam" id="PF13191">
    <property type="entry name" value="AAA_16"/>
    <property type="match status" value="1"/>
</dbReference>
<evidence type="ECO:0000256" key="1">
    <source>
        <dbReference type="SAM" id="MobiDB-lite"/>
    </source>
</evidence>
<protein>
    <submittedName>
        <fullName evidence="3">XRE family transcriptional regulator</fullName>
    </submittedName>
</protein>
<accession>A0A8J4E5M0</accession>
<dbReference type="AlphaFoldDB" id="A0A8J4E5M0"/>
<dbReference type="PANTHER" id="PTHR47691:SF3">
    <property type="entry name" value="HTH-TYPE TRANSCRIPTIONAL REGULATOR RV0890C-RELATED"/>
    <property type="match status" value="1"/>
</dbReference>
<dbReference type="PANTHER" id="PTHR47691">
    <property type="entry name" value="REGULATOR-RELATED"/>
    <property type="match status" value="1"/>
</dbReference>
<dbReference type="InterPro" id="IPR041664">
    <property type="entry name" value="AAA_16"/>
</dbReference>
<sequence>MVLVRVAYETGGPNLVRWPLNPPSPTVPPADARPPALALRLRDFRLRAGLSQQQLADFSTLSVRAIRDIENGRVTRPRQETLDLLMRVLDVEDPRPVPAADDPAHRRTGPATHPGPPPGARAGGPFLDRTAELDALADLFGAGHHRLVTVTGIEGVGKTRTTAEFARSVRQRGDWLVLWIPCGERPSPPDDRSGRSGDPALTLPELVRAGDAGVRHLRDAVAARRALIVFDGARGDREGPALAPVVDALLEGCGRLRVMVTARSPVGIPGESLLPLAPLTLPEPAPDSEADPATVGGSAAVQVFLRHAALLRPGFRLDAHNAAAIAGICHALDGIPAALESAARWSLVYSPHQLAGLLRANPLLVARPPDLVDAGMPPLFDSVPEIVGGLTPRQRRLLTTMSGRRLAWSVGAAAAAAGIDADDCASDVFTLLTLGLLRRRDDGDRAVLEVLNVVRFRCGGTVS</sequence>
<evidence type="ECO:0000313" key="4">
    <source>
        <dbReference type="Proteomes" id="UP000612585"/>
    </source>
</evidence>
<dbReference type="InterPro" id="IPR010982">
    <property type="entry name" value="Lambda_DNA-bd_dom_sf"/>
</dbReference>
<keyword evidence="4" id="KW-1185">Reference proteome</keyword>
<dbReference type="CDD" id="cd00093">
    <property type="entry name" value="HTH_XRE"/>
    <property type="match status" value="1"/>
</dbReference>
<dbReference type="GO" id="GO:0003677">
    <property type="term" value="F:DNA binding"/>
    <property type="evidence" value="ECO:0007669"/>
    <property type="project" value="InterPro"/>
</dbReference>
<dbReference type="Gene3D" id="1.10.260.40">
    <property type="entry name" value="lambda repressor-like DNA-binding domains"/>
    <property type="match status" value="1"/>
</dbReference>
<organism evidence="3 4">
    <name type="scientific">Virgisporangium aurantiacum</name>
    <dbReference type="NCBI Taxonomy" id="175570"/>
    <lineage>
        <taxon>Bacteria</taxon>
        <taxon>Bacillati</taxon>
        <taxon>Actinomycetota</taxon>
        <taxon>Actinomycetes</taxon>
        <taxon>Micromonosporales</taxon>
        <taxon>Micromonosporaceae</taxon>
        <taxon>Virgisporangium</taxon>
    </lineage>
</organism>
<dbReference type="EMBL" id="BOPG01000076">
    <property type="protein sequence ID" value="GIJ62233.1"/>
    <property type="molecule type" value="Genomic_DNA"/>
</dbReference>
<dbReference type="InterPro" id="IPR001387">
    <property type="entry name" value="Cro/C1-type_HTH"/>
</dbReference>
<dbReference type="PROSITE" id="PS50943">
    <property type="entry name" value="HTH_CROC1"/>
    <property type="match status" value="1"/>
</dbReference>
<evidence type="ECO:0000313" key="3">
    <source>
        <dbReference type="EMBL" id="GIJ62233.1"/>
    </source>
</evidence>
<dbReference type="InterPro" id="IPR027417">
    <property type="entry name" value="P-loop_NTPase"/>
</dbReference>
<dbReference type="Pfam" id="PF13560">
    <property type="entry name" value="HTH_31"/>
    <property type="match status" value="1"/>
</dbReference>
<proteinExistence type="predicted"/>